<proteinExistence type="predicted"/>
<evidence type="ECO:0000313" key="2">
    <source>
        <dbReference type="EMBL" id="OLF09200.1"/>
    </source>
</evidence>
<dbReference type="Proteomes" id="UP000185696">
    <property type="component" value="Unassembled WGS sequence"/>
</dbReference>
<dbReference type="AlphaFoldDB" id="A0A7Z0WK52"/>
<evidence type="ECO:0000259" key="1">
    <source>
        <dbReference type="Pfam" id="PF12697"/>
    </source>
</evidence>
<gene>
    <name evidence="2" type="ORF">BLA60_21205</name>
</gene>
<organism evidence="2 3">
    <name type="scientific">Actinophytocola xinjiangensis</name>
    <dbReference type="NCBI Taxonomy" id="485602"/>
    <lineage>
        <taxon>Bacteria</taxon>
        <taxon>Bacillati</taxon>
        <taxon>Actinomycetota</taxon>
        <taxon>Actinomycetes</taxon>
        <taxon>Pseudonocardiales</taxon>
        <taxon>Pseudonocardiaceae</taxon>
    </lineage>
</organism>
<accession>A0A7Z0WK52</accession>
<dbReference type="SUPFAM" id="SSF53474">
    <property type="entry name" value="alpha/beta-Hydrolases"/>
    <property type="match status" value="1"/>
</dbReference>
<keyword evidence="3" id="KW-1185">Reference proteome</keyword>
<dbReference type="PANTHER" id="PTHR43194">
    <property type="entry name" value="HYDROLASE ALPHA/BETA FOLD FAMILY"/>
    <property type="match status" value="1"/>
</dbReference>
<dbReference type="EMBL" id="MSIF01000010">
    <property type="protein sequence ID" value="OLF09200.1"/>
    <property type="molecule type" value="Genomic_DNA"/>
</dbReference>
<dbReference type="Gene3D" id="3.40.50.1820">
    <property type="entry name" value="alpha/beta hydrolase"/>
    <property type="match status" value="1"/>
</dbReference>
<name>A0A7Z0WK52_9PSEU</name>
<dbReference type="Pfam" id="PF12697">
    <property type="entry name" value="Abhydrolase_6"/>
    <property type="match status" value="1"/>
</dbReference>
<reference evidence="2 3" key="1">
    <citation type="submission" date="2016-12" db="EMBL/GenBank/DDBJ databases">
        <title>The draft genome sequence of Actinophytocola xinjiangensis.</title>
        <authorList>
            <person name="Wang W."/>
            <person name="Yuan L."/>
        </authorList>
    </citation>
    <scope>NUCLEOTIDE SEQUENCE [LARGE SCALE GENOMIC DNA]</scope>
    <source>
        <strain evidence="2 3">CGMCC 4.4663</strain>
    </source>
</reference>
<feature type="domain" description="AB hydrolase-1" evidence="1">
    <location>
        <begin position="3"/>
        <end position="228"/>
    </location>
</feature>
<dbReference type="InterPro" id="IPR050228">
    <property type="entry name" value="Carboxylesterase_BioH"/>
</dbReference>
<dbReference type="GO" id="GO:0003824">
    <property type="term" value="F:catalytic activity"/>
    <property type="evidence" value="ECO:0007669"/>
    <property type="project" value="UniProtKB-ARBA"/>
</dbReference>
<evidence type="ECO:0000313" key="3">
    <source>
        <dbReference type="Proteomes" id="UP000185696"/>
    </source>
</evidence>
<dbReference type="InterPro" id="IPR029058">
    <property type="entry name" value="AB_hydrolase_fold"/>
</dbReference>
<comment type="caution">
    <text evidence="2">The sequence shown here is derived from an EMBL/GenBank/DDBJ whole genome shotgun (WGS) entry which is preliminary data.</text>
</comment>
<dbReference type="PANTHER" id="PTHR43194:SF2">
    <property type="entry name" value="PEROXISOMAL MEMBRANE PROTEIN LPX1"/>
    <property type="match status" value="1"/>
</dbReference>
<sequence>MALLHGLGNSASVWNSCVDHWGPDVEAWSLELPWRSGGDPSWGHTDVPHQLPRLLADLPEAPDVLVAHSFAASVVLEHLSRAAGTDPLAEWGVRHLVLVSPFYRREPGEFDWDVVSGLSEKFLTVVGDGIRLHSARRLDPEMALDLARRVCERVGPYGWLRFGELYLNSPWLRTDQVSVPCLVVAGENDATAREATDLAADLPRAGLAMLAGCGHFPMLERPAEFAEAVASFLTEQRSFADA</sequence>
<protein>
    <recommendedName>
        <fullName evidence="1">AB hydrolase-1 domain-containing protein</fullName>
    </recommendedName>
</protein>
<dbReference type="InterPro" id="IPR000073">
    <property type="entry name" value="AB_hydrolase_1"/>
</dbReference>